<evidence type="ECO:0008006" key="5">
    <source>
        <dbReference type="Google" id="ProtNLM"/>
    </source>
</evidence>
<evidence type="ECO:0000313" key="3">
    <source>
        <dbReference type="EMBL" id="QDH16529.1"/>
    </source>
</evidence>
<keyword evidence="4" id="KW-1185">Reference proteome</keyword>
<accession>A0A4Y6UG52</accession>
<feature type="compositionally biased region" description="Pro residues" evidence="1">
    <location>
        <begin position="36"/>
        <end position="50"/>
    </location>
</feature>
<dbReference type="RefSeq" id="WP_141459571.1">
    <property type="nucleotide sequence ID" value="NZ_CP038141.1"/>
</dbReference>
<sequence>MNSRLYPLATALLLASTPFITGCNLVDQRTFNPNAGKPPQPYIPPAPPAPPAKPPFLRIEAGTSEHDYAPIIKRAVKAALERKENVLFLVQARVPVQADPAAQAKALTQATQFELEPVAHQINAAGAQPIQIEMQAITDPNTSHDFIQVDLR</sequence>
<gene>
    <name evidence="3" type="ORF">E3D00_02275</name>
</gene>
<feature type="chain" id="PRO_5021239041" description="Lipoprotein" evidence="2">
    <location>
        <begin position="23"/>
        <end position="152"/>
    </location>
</feature>
<keyword evidence="2" id="KW-0732">Signal</keyword>
<evidence type="ECO:0000256" key="1">
    <source>
        <dbReference type="SAM" id="MobiDB-lite"/>
    </source>
</evidence>
<dbReference type="OrthoDB" id="7282303at2"/>
<proteinExistence type="predicted"/>
<reference evidence="3 4" key="1">
    <citation type="submission" date="2019-03" db="EMBL/GenBank/DDBJ databases">
        <title>The complete genome sequence of Swingsia samuiensis NBRC107927(T).</title>
        <authorList>
            <person name="Chua K.-O."/>
            <person name="Chan K.-G."/>
            <person name="See-Too W.-S."/>
        </authorList>
    </citation>
    <scope>NUCLEOTIDE SEQUENCE [LARGE SCALE GENOMIC DNA]</scope>
    <source>
        <strain evidence="3 4">AH83</strain>
    </source>
</reference>
<protein>
    <recommendedName>
        <fullName evidence="5">Lipoprotein</fullName>
    </recommendedName>
</protein>
<name>A0A4Y6UG52_9PROT</name>
<dbReference type="KEGG" id="ssam:E3D00_02275"/>
<organism evidence="3 4">
    <name type="scientific">Swingsia samuiensis</name>
    <dbReference type="NCBI Taxonomy" id="1293412"/>
    <lineage>
        <taxon>Bacteria</taxon>
        <taxon>Pseudomonadati</taxon>
        <taxon>Pseudomonadota</taxon>
        <taxon>Alphaproteobacteria</taxon>
        <taxon>Acetobacterales</taxon>
        <taxon>Acetobacteraceae</taxon>
        <taxon>Swingsia</taxon>
    </lineage>
</organism>
<evidence type="ECO:0000313" key="4">
    <source>
        <dbReference type="Proteomes" id="UP000316313"/>
    </source>
</evidence>
<dbReference type="AlphaFoldDB" id="A0A4Y6UG52"/>
<dbReference type="PROSITE" id="PS51257">
    <property type="entry name" value="PROKAR_LIPOPROTEIN"/>
    <property type="match status" value="1"/>
</dbReference>
<dbReference type="EMBL" id="CP038141">
    <property type="protein sequence ID" value="QDH16529.1"/>
    <property type="molecule type" value="Genomic_DNA"/>
</dbReference>
<dbReference type="Proteomes" id="UP000316313">
    <property type="component" value="Chromosome"/>
</dbReference>
<feature type="region of interest" description="Disordered" evidence="1">
    <location>
        <begin position="31"/>
        <end position="50"/>
    </location>
</feature>
<evidence type="ECO:0000256" key="2">
    <source>
        <dbReference type="SAM" id="SignalP"/>
    </source>
</evidence>
<feature type="signal peptide" evidence="2">
    <location>
        <begin position="1"/>
        <end position="22"/>
    </location>
</feature>